<name>A0A0G4IJW6_PLABS</name>
<evidence type="ECO:0000256" key="2">
    <source>
        <dbReference type="SAM" id="SignalP"/>
    </source>
</evidence>
<dbReference type="EMBL" id="OVEO01000014">
    <property type="protein sequence ID" value="SPR00400.1"/>
    <property type="molecule type" value="Genomic_DNA"/>
</dbReference>
<evidence type="ECO:0000313" key="3">
    <source>
        <dbReference type="EMBL" id="CEO95526.1"/>
    </source>
</evidence>
<evidence type="ECO:0000313" key="6">
    <source>
        <dbReference type="Proteomes" id="UP000290189"/>
    </source>
</evidence>
<keyword evidence="2" id="KW-0732">Signal</keyword>
<reference evidence="4 6" key="2">
    <citation type="submission" date="2018-03" db="EMBL/GenBank/DDBJ databases">
        <authorList>
            <person name="Fogelqvist J."/>
        </authorList>
    </citation>
    <scope>NUCLEOTIDE SEQUENCE [LARGE SCALE GENOMIC DNA]</scope>
</reference>
<geneLocation type="mitochondrion" evidence="4"/>
<organism evidence="3 5">
    <name type="scientific">Plasmodiophora brassicae</name>
    <name type="common">Clubroot disease agent</name>
    <dbReference type="NCBI Taxonomy" id="37360"/>
    <lineage>
        <taxon>Eukaryota</taxon>
        <taxon>Sar</taxon>
        <taxon>Rhizaria</taxon>
        <taxon>Endomyxa</taxon>
        <taxon>Phytomyxea</taxon>
        <taxon>Plasmodiophorida</taxon>
        <taxon>Plasmodiophoridae</taxon>
        <taxon>Plasmodiophora</taxon>
    </lineage>
</organism>
<proteinExistence type="predicted"/>
<dbReference type="Proteomes" id="UP000290189">
    <property type="component" value="Unassembled WGS sequence"/>
</dbReference>
<feature type="signal peptide" evidence="2">
    <location>
        <begin position="1"/>
        <end position="19"/>
    </location>
</feature>
<dbReference type="Proteomes" id="UP000039324">
    <property type="component" value="Unassembled WGS sequence"/>
</dbReference>
<protein>
    <submittedName>
        <fullName evidence="3">Uncharacterized protein</fullName>
    </submittedName>
</protein>
<reference evidence="3 5" key="1">
    <citation type="submission" date="2015-02" db="EMBL/GenBank/DDBJ databases">
        <authorList>
            <person name="Chooi Y.-H."/>
        </authorList>
    </citation>
    <scope>NUCLEOTIDE SEQUENCE [LARGE SCALE GENOMIC DNA]</scope>
    <source>
        <strain evidence="3">E3</strain>
    </source>
</reference>
<sequence length="266" mass="29412">MGVAVAIVSSVIVVGIAASAPILQTSGCRSLASLRTEAASKGWFSGSKREQAIAVKINDDVLAQIGDKNRLARELVLTCCVRGLTKETLDDIVAFQKRADHEFSVAEADQLREEFYAHVAIVDALKALIAIETARKKTDDSDIRLRNLRTALRMHQTISRAMEILPPPIVQYPGVGLIVFTIVSCIIIGASLYTGAHIVRSVNRVEPDRFRLGLKYIRGLWSNAADRVLRQSQPLIADLGRSMPFASQHYEPNIVQTRSRARRQRQ</sequence>
<accession>A0A0G4IJW6</accession>
<gene>
    <name evidence="3" type="ORF">PBRA_004252</name>
    <name evidence="4" type="ORF">PLBR_LOCUS7615</name>
</gene>
<feature type="chain" id="PRO_5036293124" evidence="2">
    <location>
        <begin position="20"/>
        <end position="266"/>
    </location>
</feature>
<keyword evidence="5" id="KW-1185">Reference proteome</keyword>
<feature type="transmembrane region" description="Helical" evidence="1">
    <location>
        <begin position="172"/>
        <end position="194"/>
    </location>
</feature>
<keyword evidence="1" id="KW-0812">Transmembrane</keyword>
<dbReference type="EMBL" id="CDSF01000024">
    <property type="protein sequence ID" value="CEO95526.1"/>
    <property type="molecule type" value="Genomic_DNA"/>
</dbReference>
<keyword evidence="1" id="KW-0472">Membrane</keyword>
<evidence type="ECO:0000256" key="1">
    <source>
        <dbReference type="SAM" id="Phobius"/>
    </source>
</evidence>
<keyword evidence="1" id="KW-1133">Transmembrane helix</keyword>
<dbReference type="AlphaFoldDB" id="A0A0G4IJW6"/>
<evidence type="ECO:0000313" key="5">
    <source>
        <dbReference type="Proteomes" id="UP000039324"/>
    </source>
</evidence>
<evidence type="ECO:0000313" key="4">
    <source>
        <dbReference type="EMBL" id="SPR00400.1"/>
    </source>
</evidence>
<keyword evidence="4" id="KW-0496">Mitochondrion</keyword>